<accession>A0ABN8YLH0</accession>
<feature type="region of interest" description="Disordered" evidence="1">
    <location>
        <begin position="1"/>
        <end position="23"/>
    </location>
</feature>
<sequence>MWAQGFMRDGKQGNAGRRPARLAADQGDIPGLWSRVRAGATRTLALLRSRCPAGGLGAAWGLAVVADAAFIHVMHPGPVDSWFSSQSASPSWEGSAALPAPPAALRDGARTRRCSAPLSIPPPPHGSCSLCAVHLATFSSAKRS</sequence>
<protein>
    <submittedName>
        <fullName evidence="2">Uncharacterized protein</fullName>
    </submittedName>
</protein>
<evidence type="ECO:0000313" key="2">
    <source>
        <dbReference type="EMBL" id="CAI9162430.1"/>
    </source>
</evidence>
<evidence type="ECO:0000256" key="1">
    <source>
        <dbReference type="SAM" id="MobiDB-lite"/>
    </source>
</evidence>
<organism evidence="2 3">
    <name type="scientific">Rangifer tarandus platyrhynchus</name>
    <name type="common">Svalbard reindeer</name>
    <dbReference type="NCBI Taxonomy" id="3082113"/>
    <lineage>
        <taxon>Eukaryota</taxon>
        <taxon>Metazoa</taxon>
        <taxon>Chordata</taxon>
        <taxon>Craniata</taxon>
        <taxon>Vertebrata</taxon>
        <taxon>Euteleostomi</taxon>
        <taxon>Mammalia</taxon>
        <taxon>Eutheria</taxon>
        <taxon>Laurasiatheria</taxon>
        <taxon>Artiodactyla</taxon>
        <taxon>Ruminantia</taxon>
        <taxon>Pecora</taxon>
        <taxon>Cervidae</taxon>
        <taxon>Odocoileinae</taxon>
        <taxon>Rangifer</taxon>
    </lineage>
</organism>
<feature type="region of interest" description="Disordered" evidence="1">
    <location>
        <begin position="84"/>
        <end position="104"/>
    </location>
</feature>
<reference evidence="2" key="1">
    <citation type="submission" date="2023-04" db="EMBL/GenBank/DDBJ databases">
        <authorList>
            <consortium name="ELIXIR-Norway"/>
        </authorList>
    </citation>
    <scope>NUCLEOTIDE SEQUENCE [LARGE SCALE GENOMIC DNA]</scope>
</reference>
<gene>
    <name evidence="2" type="ORF">MRATA1EN1_LOCUS11392</name>
</gene>
<dbReference type="Proteomes" id="UP001176941">
    <property type="component" value="Chromosome 20"/>
</dbReference>
<keyword evidence="3" id="KW-1185">Reference proteome</keyword>
<name>A0ABN8YLH0_RANTA</name>
<proteinExistence type="predicted"/>
<evidence type="ECO:0000313" key="3">
    <source>
        <dbReference type="Proteomes" id="UP001176941"/>
    </source>
</evidence>
<dbReference type="EMBL" id="OX459956">
    <property type="protein sequence ID" value="CAI9162430.1"/>
    <property type="molecule type" value="Genomic_DNA"/>
</dbReference>